<dbReference type="Proteomes" id="UP000637788">
    <property type="component" value="Unassembled WGS sequence"/>
</dbReference>
<dbReference type="RefSeq" id="WP_213089431.1">
    <property type="nucleotide sequence ID" value="NZ_BMPQ01000053.1"/>
</dbReference>
<protein>
    <submittedName>
        <fullName evidence="3">Uncharacterized protein</fullName>
    </submittedName>
</protein>
<comment type="caution">
    <text evidence="3">The sequence shown here is derived from an EMBL/GenBank/DDBJ whole genome shotgun (WGS) entry which is preliminary data.</text>
</comment>
<reference evidence="3" key="2">
    <citation type="submission" date="2020-09" db="EMBL/GenBank/DDBJ databases">
        <authorList>
            <person name="Sun Q."/>
            <person name="Ohkuma M."/>
        </authorList>
    </citation>
    <scope>NUCLEOTIDE SEQUENCE</scope>
    <source>
        <strain evidence="3">JCM 3035</strain>
    </source>
</reference>
<organism evidence="3 4">
    <name type="scientific">Streptomyces flaveus</name>
    <dbReference type="NCBI Taxonomy" id="66370"/>
    <lineage>
        <taxon>Bacteria</taxon>
        <taxon>Bacillati</taxon>
        <taxon>Actinomycetota</taxon>
        <taxon>Actinomycetes</taxon>
        <taxon>Kitasatosporales</taxon>
        <taxon>Streptomycetaceae</taxon>
        <taxon>Streptomyces</taxon>
        <taxon>Streptomyces aurantiacus group</taxon>
    </lineage>
</organism>
<feature type="compositionally biased region" description="Low complexity" evidence="2">
    <location>
        <begin position="15"/>
        <end position="26"/>
    </location>
</feature>
<proteinExistence type="predicted"/>
<reference evidence="3" key="1">
    <citation type="journal article" date="2014" name="Int. J. Syst. Evol. Microbiol.">
        <title>Complete genome sequence of Corynebacterium casei LMG S-19264T (=DSM 44701T), isolated from a smear-ripened cheese.</title>
        <authorList>
            <consortium name="US DOE Joint Genome Institute (JGI-PGF)"/>
            <person name="Walter F."/>
            <person name="Albersmeier A."/>
            <person name="Kalinowski J."/>
            <person name="Ruckert C."/>
        </authorList>
    </citation>
    <scope>NUCLEOTIDE SEQUENCE</scope>
    <source>
        <strain evidence="3">JCM 3035</strain>
    </source>
</reference>
<feature type="coiled-coil region" evidence="1">
    <location>
        <begin position="119"/>
        <end position="153"/>
    </location>
</feature>
<evidence type="ECO:0000313" key="3">
    <source>
        <dbReference type="EMBL" id="GGL15755.1"/>
    </source>
</evidence>
<dbReference type="AlphaFoldDB" id="A0A917RNB6"/>
<evidence type="ECO:0000256" key="2">
    <source>
        <dbReference type="SAM" id="MobiDB-lite"/>
    </source>
</evidence>
<keyword evidence="4" id="KW-1185">Reference proteome</keyword>
<keyword evidence="1" id="KW-0175">Coiled coil</keyword>
<evidence type="ECO:0000313" key="4">
    <source>
        <dbReference type="Proteomes" id="UP000637788"/>
    </source>
</evidence>
<accession>A0A917RNB6</accession>
<dbReference type="EMBL" id="BMPQ01000053">
    <property type="protein sequence ID" value="GGL15755.1"/>
    <property type="molecule type" value="Genomic_DNA"/>
</dbReference>
<feature type="region of interest" description="Disordered" evidence="2">
    <location>
        <begin position="1"/>
        <end position="26"/>
    </location>
</feature>
<sequence>MTTAQDDAPAPTGQDSDSADAAAPPASVGIAETVGRVLAMAAAAASPSRPGDAAEIEAITDAMIRLLVGTPLRSDGQLTIKSLAQEAGLKRNKLTHKHTGLKDLFYALVRMQDARPKVVDDLKRKNDELQHKLSRLRAEHNQLRTDFQQLVRVVHVLEIENQQLRQSAGSDGVVRVLPVQHQPQDR</sequence>
<name>A0A917RNB6_9ACTN</name>
<evidence type="ECO:0000256" key="1">
    <source>
        <dbReference type="SAM" id="Coils"/>
    </source>
</evidence>
<gene>
    <name evidence="3" type="ORF">GCM10010094_90830</name>
</gene>